<dbReference type="EMBL" id="JHAC01000014">
    <property type="protein sequence ID" value="EYB68890.1"/>
    <property type="molecule type" value="Genomic_DNA"/>
</dbReference>
<dbReference type="InterPro" id="IPR010998">
    <property type="entry name" value="Integrase_recombinase_N"/>
</dbReference>
<dbReference type="PROSITE" id="PS51900">
    <property type="entry name" value="CB"/>
    <property type="match status" value="1"/>
</dbReference>
<dbReference type="AlphaFoldDB" id="A0A016QRX0"/>
<dbReference type="InterPro" id="IPR044068">
    <property type="entry name" value="CB"/>
</dbReference>
<dbReference type="STRING" id="1476583.DEIPH_ctg014orf0020"/>
<protein>
    <submittedName>
        <fullName evidence="7">Uncharacterized protein</fullName>
    </submittedName>
</protein>
<dbReference type="InterPro" id="IPR002104">
    <property type="entry name" value="Integrase_catalytic"/>
</dbReference>
<comment type="caution">
    <text evidence="7">The sequence shown here is derived from an EMBL/GenBank/DDBJ whole genome shotgun (WGS) entry which is preliminary data.</text>
</comment>
<feature type="domain" description="Core-binding (CB)" evidence="6">
    <location>
        <begin position="2"/>
        <end position="87"/>
    </location>
</feature>
<dbReference type="eggNOG" id="COG4974">
    <property type="taxonomic scope" value="Bacteria"/>
</dbReference>
<gene>
    <name evidence="7" type="ORF">DEIPH_ctg014orf0020</name>
</gene>
<name>A0A016QRX0_9DEIO</name>
<dbReference type="PANTHER" id="PTHR30349:SF81">
    <property type="entry name" value="TYROSINE RECOMBINASE XERC"/>
    <property type="match status" value="1"/>
</dbReference>
<dbReference type="Gene3D" id="1.10.443.10">
    <property type="entry name" value="Intergrase catalytic core"/>
    <property type="match status" value="1"/>
</dbReference>
<dbReference type="InterPro" id="IPR004107">
    <property type="entry name" value="Integrase_SAM-like_N"/>
</dbReference>
<sequence length="310" mass="34283">MSTLPSLIPAFESYLTQEEGLSPATARQYRHDCLKLAGWLGQERPALEGWEAVTARDLRAYMGHHKPAPARARRLVSAWKKLWRYLSEVEGLKMQAGPAELKTPKLPARLPKALTNGEVSRLLIAAREQSNDAKGLRDWAVLAFLYGTGCRISEALSLTFSAIELDADRLPVSVRLIGKGNKERQVFLSPTAQRALHQWLRVRRTQGHATSSYVFSHLTGKNAGEPFPVRTIEAAMQRIGKRAGLRPEQSTPHKLRHAHATALVDAGRRIEDVKEVLGHASIATTQIYTRVNKNRLAATAASLPDVLDSA</sequence>
<dbReference type="InterPro" id="IPR013762">
    <property type="entry name" value="Integrase-like_cat_sf"/>
</dbReference>
<evidence type="ECO:0000313" key="8">
    <source>
        <dbReference type="Proteomes" id="UP000020492"/>
    </source>
</evidence>
<keyword evidence="1" id="KW-0229">DNA integration</keyword>
<evidence type="ECO:0000313" key="7">
    <source>
        <dbReference type="EMBL" id="EYB68890.1"/>
    </source>
</evidence>
<dbReference type="SUPFAM" id="SSF47823">
    <property type="entry name" value="lambda integrase-like, N-terminal domain"/>
    <property type="match status" value="1"/>
</dbReference>
<evidence type="ECO:0000256" key="4">
    <source>
        <dbReference type="PROSITE-ProRule" id="PRU01248"/>
    </source>
</evidence>
<dbReference type="Pfam" id="PF02899">
    <property type="entry name" value="Phage_int_SAM_1"/>
    <property type="match status" value="1"/>
</dbReference>
<dbReference type="GO" id="GO:0015074">
    <property type="term" value="P:DNA integration"/>
    <property type="evidence" value="ECO:0007669"/>
    <property type="project" value="UniProtKB-KW"/>
</dbReference>
<evidence type="ECO:0000256" key="3">
    <source>
        <dbReference type="ARBA" id="ARBA00023172"/>
    </source>
</evidence>
<evidence type="ECO:0000259" key="6">
    <source>
        <dbReference type="PROSITE" id="PS51900"/>
    </source>
</evidence>
<dbReference type="InterPro" id="IPR050090">
    <property type="entry name" value="Tyrosine_recombinase_XerCD"/>
</dbReference>
<feature type="domain" description="Tyr recombinase" evidence="5">
    <location>
        <begin position="109"/>
        <end position="301"/>
    </location>
</feature>
<dbReference type="GO" id="GO:0006310">
    <property type="term" value="P:DNA recombination"/>
    <property type="evidence" value="ECO:0007669"/>
    <property type="project" value="UniProtKB-KW"/>
</dbReference>
<evidence type="ECO:0000259" key="5">
    <source>
        <dbReference type="PROSITE" id="PS51898"/>
    </source>
</evidence>
<dbReference type="PANTHER" id="PTHR30349">
    <property type="entry name" value="PHAGE INTEGRASE-RELATED"/>
    <property type="match status" value="1"/>
</dbReference>
<dbReference type="RefSeq" id="WP_051517166.1">
    <property type="nucleotide sequence ID" value="NZ_JHAC01000014.1"/>
</dbReference>
<dbReference type="PATRIC" id="fig|1476583.3.peg.1005"/>
<dbReference type="InterPro" id="IPR011010">
    <property type="entry name" value="DNA_brk_join_enz"/>
</dbReference>
<reference evidence="7 8" key="1">
    <citation type="submission" date="2014-03" db="EMBL/GenBank/DDBJ databases">
        <title>Draft genome sequence of Deinococcus phoenicis 1P10ME.</title>
        <authorList>
            <person name="Stepanov V.G."/>
            <person name="Vaishampayan P."/>
            <person name="Venkateswaran K."/>
            <person name="Fox G.E."/>
        </authorList>
    </citation>
    <scope>NUCLEOTIDE SEQUENCE [LARGE SCALE GENOMIC DNA]</scope>
    <source>
        <strain evidence="7 8">1P10ME</strain>
    </source>
</reference>
<dbReference type="Gene3D" id="1.10.150.130">
    <property type="match status" value="1"/>
</dbReference>
<dbReference type="PROSITE" id="PS51898">
    <property type="entry name" value="TYR_RECOMBINASE"/>
    <property type="match status" value="1"/>
</dbReference>
<keyword evidence="3" id="KW-0233">DNA recombination</keyword>
<evidence type="ECO:0000256" key="2">
    <source>
        <dbReference type="ARBA" id="ARBA00023125"/>
    </source>
</evidence>
<accession>A0A016QRX0</accession>
<organism evidence="7 8">
    <name type="scientific">Deinococcus phoenicis</name>
    <dbReference type="NCBI Taxonomy" id="1476583"/>
    <lineage>
        <taxon>Bacteria</taxon>
        <taxon>Thermotogati</taxon>
        <taxon>Deinococcota</taxon>
        <taxon>Deinococci</taxon>
        <taxon>Deinococcales</taxon>
        <taxon>Deinococcaceae</taxon>
        <taxon>Deinococcus</taxon>
    </lineage>
</organism>
<dbReference type="GO" id="GO:0003677">
    <property type="term" value="F:DNA binding"/>
    <property type="evidence" value="ECO:0007669"/>
    <property type="project" value="UniProtKB-UniRule"/>
</dbReference>
<evidence type="ECO:0000256" key="1">
    <source>
        <dbReference type="ARBA" id="ARBA00022908"/>
    </source>
</evidence>
<keyword evidence="2 4" id="KW-0238">DNA-binding</keyword>
<dbReference type="SUPFAM" id="SSF56349">
    <property type="entry name" value="DNA breaking-rejoining enzymes"/>
    <property type="match status" value="1"/>
</dbReference>
<proteinExistence type="predicted"/>
<keyword evidence="8" id="KW-1185">Reference proteome</keyword>
<dbReference type="Proteomes" id="UP000020492">
    <property type="component" value="Unassembled WGS sequence"/>
</dbReference>
<dbReference type="Pfam" id="PF00589">
    <property type="entry name" value="Phage_integrase"/>
    <property type="match status" value="1"/>
</dbReference>